<dbReference type="EMBL" id="JAHLQT010033762">
    <property type="protein sequence ID" value="KAG7159202.1"/>
    <property type="molecule type" value="Genomic_DNA"/>
</dbReference>
<organism evidence="2 3">
    <name type="scientific">Homarus americanus</name>
    <name type="common">American lobster</name>
    <dbReference type="NCBI Taxonomy" id="6706"/>
    <lineage>
        <taxon>Eukaryota</taxon>
        <taxon>Metazoa</taxon>
        <taxon>Ecdysozoa</taxon>
        <taxon>Arthropoda</taxon>
        <taxon>Crustacea</taxon>
        <taxon>Multicrustacea</taxon>
        <taxon>Malacostraca</taxon>
        <taxon>Eumalacostraca</taxon>
        <taxon>Eucarida</taxon>
        <taxon>Decapoda</taxon>
        <taxon>Pleocyemata</taxon>
        <taxon>Astacidea</taxon>
        <taxon>Nephropoidea</taxon>
        <taxon>Nephropidae</taxon>
        <taxon>Homarus</taxon>
    </lineage>
</organism>
<name>A0A8J5MPY1_HOMAM</name>
<protein>
    <submittedName>
        <fullName evidence="2">Uncharacterized protein</fullName>
    </submittedName>
</protein>
<accession>A0A8J5MPY1</accession>
<comment type="caution">
    <text evidence="2">The sequence shown here is derived from an EMBL/GenBank/DDBJ whole genome shotgun (WGS) entry which is preliminary data.</text>
</comment>
<proteinExistence type="predicted"/>
<evidence type="ECO:0000313" key="3">
    <source>
        <dbReference type="Proteomes" id="UP000747542"/>
    </source>
</evidence>
<feature type="compositionally biased region" description="Basic and acidic residues" evidence="1">
    <location>
        <begin position="16"/>
        <end position="29"/>
    </location>
</feature>
<dbReference type="Proteomes" id="UP000747542">
    <property type="component" value="Unassembled WGS sequence"/>
</dbReference>
<feature type="region of interest" description="Disordered" evidence="1">
    <location>
        <begin position="1"/>
        <end position="36"/>
    </location>
</feature>
<evidence type="ECO:0000313" key="2">
    <source>
        <dbReference type="EMBL" id="KAG7159202.1"/>
    </source>
</evidence>
<sequence length="61" mass="6751">MMEVELKKPSLPSRSGYRDTTGHGKETDKCSQTNSNDSIMFFPHAEMLAGLNCIMLSLEAT</sequence>
<gene>
    <name evidence="2" type="ORF">Hamer_G016592</name>
</gene>
<evidence type="ECO:0000256" key="1">
    <source>
        <dbReference type="SAM" id="MobiDB-lite"/>
    </source>
</evidence>
<keyword evidence="3" id="KW-1185">Reference proteome</keyword>
<dbReference type="AlphaFoldDB" id="A0A8J5MPY1"/>
<reference evidence="2" key="1">
    <citation type="journal article" date="2021" name="Sci. Adv.">
        <title>The American lobster genome reveals insights on longevity, neural, and immune adaptations.</title>
        <authorList>
            <person name="Polinski J.M."/>
            <person name="Zimin A.V."/>
            <person name="Clark K.F."/>
            <person name="Kohn A.B."/>
            <person name="Sadowski N."/>
            <person name="Timp W."/>
            <person name="Ptitsyn A."/>
            <person name="Khanna P."/>
            <person name="Romanova D.Y."/>
            <person name="Williams P."/>
            <person name="Greenwood S.J."/>
            <person name="Moroz L.L."/>
            <person name="Walt D.R."/>
            <person name="Bodnar A.G."/>
        </authorList>
    </citation>
    <scope>NUCLEOTIDE SEQUENCE</scope>
    <source>
        <strain evidence="2">GMGI-L3</strain>
    </source>
</reference>